<dbReference type="RefSeq" id="WP_193922903.1">
    <property type="nucleotide sequence ID" value="NZ_JADEWL010000077.1"/>
</dbReference>
<proteinExistence type="predicted"/>
<dbReference type="EMBL" id="JADEWL010000077">
    <property type="protein sequence ID" value="MBE9214937.1"/>
    <property type="molecule type" value="Genomic_DNA"/>
</dbReference>
<dbReference type="Proteomes" id="UP000620559">
    <property type="component" value="Unassembled WGS sequence"/>
</dbReference>
<protein>
    <submittedName>
        <fullName evidence="2">Uncharacterized protein</fullName>
    </submittedName>
</protein>
<sequence>MTVATQQDNLQLLASNLEEYLRADVRSGEFFGVKCAVKNHQLMILTEHPQGVAVDTQHIFTVLQEALQNNSREYPQEKIEIFLRVVGVKLPYAKRSLTIEKQYINTNKKPELSDVENSSALIYSPIKEDESNNYLDKIPVSTKSPVLRRFSASSKASGVPRLESNLVGFNPKLILLTVIGVIVSATLAGAYIATRPCLITKCNQLKTAEYLNNSYGELIGKINSEQDLARLQRKIDFTTTSLGKIPGFSPYSQQSQQLALSLSEKSQQIQQVFTATQAAQIATQKSQVPVSSLSELQDRKRLWRQAIAPIEAISRNDALYEFVQAKAVSYRDNLQAVNQQLLAEDKWLKKITAAKAVSIVAEKRETTAKTTSEWQQVESTWQVVINALAVIPLGSSAYSDAQKLIFEYKPRLLAVKNRNTNELMAAKAYKQALNAVNLAKSYEEQNQWNAAVAQWQTALSSAKQVSSNSPYNTEAQKLIEPASVSLEQAQEKLNVYSRIQKTRSDLDRTCSGEVRVCTYIMNNQGITVRIAPDYEQSLQDSLMEASAQGDPEIIAGVNQHLQTLQQALEAISDNADVPLIVYDAQGNVIYERKLN</sequence>
<reference evidence="2" key="1">
    <citation type="submission" date="2020-10" db="EMBL/GenBank/DDBJ databases">
        <authorList>
            <person name="Castelo-Branco R."/>
            <person name="Eusebio N."/>
            <person name="Adriana R."/>
            <person name="Vieira A."/>
            <person name="Brugerolle De Fraissinette N."/>
            <person name="Rezende De Castro R."/>
            <person name="Schneider M.P."/>
            <person name="Vasconcelos V."/>
            <person name="Leao P.N."/>
        </authorList>
    </citation>
    <scope>NUCLEOTIDE SEQUENCE</scope>
    <source>
        <strain evidence="2">LEGE 06105</strain>
    </source>
</reference>
<evidence type="ECO:0000313" key="3">
    <source>
        <dbReference type="Proteomes" id="UP000620559"/>
    </source>
</evidence>
<keyword evidence="1" id="KW-1133">Transmembrane helix</keyword>
<comment type="caution">
    <text evidence="2">The sequence shown here is derived from an EMBL/GenBank/DDBJ whole genome shotgun (WGS) entry which is preliminary data.</text>
</comment>
<feature type="transmembrane region" description="Helical" evidence="1">
    <location>
        <begin position="173"/>
        <end position="193"/>
    </location>
</feature>
<evidence type="ECO:0000313" key="2">
    <source>
        <dbReference type="EMBL" id="MBE9214937.1"/>
    </source>
</evidence>
<dbReference type="AlphaFoldDB" id="A0A8J7F4D9"/>
<accession>A0A8J7F4D9</accession>
<keyword evidence="1" id="KW-0472">Membrane</keyword>
<keyword evidence="1" id="KW-0812">Transmembrane</keyword>
<keyword evidence="3" id="KW-1185">Reference proteome</keyword>
<gene>
    <name evidence="2" type="ORF">IQ247_20050</name>
</gene>
<name>A0A8J7F4D9_9CYAN</name>
<organism evidence="2 3">
    <name type="scientific">Plectonema cf. radiosum LEGE 06105</name>
    <dbReference type="NCBI Taxonomy" id="945769"/>
    <lineage>
        <taxon>Bacteria</taxon>
        <taxon>Bacillati</taxon>
        <taxon>Cyanobacteriota</taxon>
        <taxon>Cyanophyceae</taxon>
        <taxon>Oscillatoriophycideae</taxon>
        <taxon>Oscillatoriales</taxon>
        <taxon>Microcoleaceae</taxon>
        <taxon>Plectonema</taxon>
    </lineage>
</organism>
<evidence type="ECO:0000256" key="1">
    <source>
        <dbReference type="SAM" id="Phobius"/>
    </source>
</evidence>